<dbReference type="SUPFAM" id="SSF56968">
    <property type="entry name" value="Lipovitellin-phosvitin complex, beta-sheet shell regions"/>
    <property type="match status" value="1"/>
</dbReference>
<dbReference type="AlphaFoldDB" id="A0A8B8AYX3"/>
<evidence type="ECO:0000256" key="2">
    <source>
        <dbReference type="SAM" id="SignalP"/>
    </source>
</evidence>
<reference evidence="5" key="1">
    <citation type="submission" date="2025-08" db="UniProtKB">
        <authorList>
            <consortium name="RefSeq"/>
        </authorList>
    </citation>
    <scope>IDENTIFICATION</scope>
    <source>
        <tissue evidence="5">Whole sample</tissue>
    </source>
</reference>
<feature type="chain" id="PRO_5034901391" evidence="2">
    <location>
        <begin position="24"/>
        <end position="362"/>
    </location>
</feature>
<accession>A0A8B8AYX3</accession>
<evidence type="ECO:0000313" key="5">
    <source>
        <dbReference type="RefSeq" id="XP_022295519.1"/>
    </source>
</evidence>
<dbReference type="OrthoDB" id="6101231at2759"/>
<proteinExistence type="predicted"/>
<dbReference type="Gene3D" id="2.30.230.10">
    <property type="entry name" value="Lipovitellin, beta-sheet shell regions, chain A"/>
    <property type="match status" value="1"/>
</dbReference>
<keyword evidence="4" id="KW-1185">Reference proteome</keyword>
<dbReference type="GeneID" id="111105490"/>
<gene>
    <name evidence="5" type="primary">LOC111105490</name>
</gene>
<dbReference type="InterPro" id="IPR015819">
    <property type="entry name" value="Lipid_transp_b-sht_shell"/>
</dbReference>
<name>A0A8B8AYX3_CRAVI</name>
<feature type="signal peptide" evidence="2">
    <location>
        <begin position="1"/>
        <end position="23"/>
    </location>
</feature>
<sequence length="362" mass="40906">MGTSSAGCLFLLVIVCKLPVQETRFINFKNGYEYVYRYEGHSTIKDLGKFVMKAKVSYTNIDASVVDQQELLLKVYTLSVAPEKEPDVKGITNDFSKWFSFVISSRGVVNHVFHPHGEDEEVVAIKKGLASIFAAKLHEEGEIPGSRGSNSFTYHVSESGGEGEHNSTYTVSAVKEGIEFKKVRHGHLVENAKASYQKTLLYHDYLGTIHSVLIEEDFQSPQTPKGFDPLQGMRKVKAVNEFSSMEYPVNMSYISQCQMTFLTRHVDKKEWMKPAEKLQKAPIHIGNVKHVPKHLNVTTSRRHIMTNLTCIENQPDEGSPASAMCFKNILNQLNILPDDEVTKIAQFYFVILHPVLIHTRKL</sequence>
<dbReference type="Proteomes" id="UP000694844">
    <property type="component" value="Chromosome 7"/>
</dbReference>
<evidence type="ECO:0000259" key="3">
    <source>
        <dbReference type="Pfam" id="PF01347"/>
    </source>
</evidence>
<organism evidence="4 5">
    <name type="scientific">Crassostrea virginica</name>
    <name type="common">Eastern oyster</name>
    <dbReference type="NCBI Taxonomy" id="6565"/>
    <lineage>
        <taxon>Eukaryota</taxon>
        <taxon>Metazoa</taxon>
        <taxon>Spiralia</taxon>
        <taxon>Lophotrochozoa</taxon>
        <taxon>Mollusca</taxon>
        <taxon>Bivalvia</taxon>
        <taxon>Autobranchia</taxon>
        <taxon>Pteriomorphia</taxon>
        <taxon>Ostreida</taxon>
        <taxon>Ostreoidea</taxon>
        <taxon>Ostreidae</taxon>
        <taxon>Crassostrea</taxon>
    </lineage>
</organism>
<keyword evidence="1 2" id="KW-0732">Signal</keyword>
<dbReference type="InterPro" id="IPR015816">
    <property type="entry name" value="Vitellinogen_b-sht_N"/>
</dbReference>
<evidence type="ECO:0000313" key="4">
    <source>
        <dbReference type="Proteomes" id="UP000694844"/>
    </source>
</evidence>
<protein>
    <submittedName>
        <fullName evidence="5">Uncharacterized protein LOC111105490</fullName>
    </submittedName>
</protein>
<evidence type="ECO:0000256" key="1">
    <source>
        <dbReference type="ARBA" id="ARBA00022729"/>
    </source>
</evidence>
<dbReference type="Pfam" id="PF01347">
    <property type="entry name" value="Vitellogenin_N"/>
    <property type="match status" value="1"/>
</dbReference>
<dbReference type="KEGG" id="cvn:111105490"/>
<feature type="domain" description="Vitellogenin" evidence="3">
    <location>
        <begin position="28"/>
        <end position="177"/>
    </location>
</feature>
<dbReference type="GO" id="GO:0005319">
    <property type="term" value="F:lipid transporter activity"/>
    <property type="evidence" value="ECO:0007669"/>
    <property type="project" value="InterPro"/>
</dbReference>
<dbReference type="RefSeq" id="XP_022295519.1">
    <property type="nucleotide sequence ID" value="XM_022439811.1"/>
</dbReference>
<dbReference type="InterPro" id="IPR001747">
    <property type="entry name" value="Vitellogenin_N"/>
</dbReference>